<dbReference type="SUPFAM" id="SSF88946">
    <property type="entry name" value="Sigma2 domain of RNA polymerase sigma factors"/>
    <property type="match status" value="1"/>
</dbReference>
<dbReference type="PANTHER" id="PTHR30385">
    <property type="entry name" value="SIGMA FACTOR F FLAGELLAR"/>
    <property type="match status" value="1"/>
</dbReference>
<evidence type="ECO:0000259" key="5">
    <source>
        <dbReference type="Pfam" id="PF04539"/>
    </source>
</evidence>
<dbReference type="RefSeq" id="WP_212517910.1">
    <property type="nucleotide sequence ID" value="NZ_JAGSOH010000022.1"/>
</dbReference>
<dbReference type="InterPro" id="IPR013325">
    <property type="entry name" value="RNA_pol_sigma_r2"/>
</dbReference>
<keyword evidence="9" id="KW-1185">Reference proteome</keyword>
<dbReference type="PRINTS" id="PR00046">
    <property type="entry name" value="SIGMA70FCT"/>
</dbReference>
<reference evidence="8" key="1">
    <citation type="submission" date="2021-04" db="EMBL/GenBank/DDBJ databases">
        <title>Genome based classification of Actinospica acidithermotolerans sp. nov., an actinobacterium isolated from an Indonesian hot spring.</title>
        <authorList>
            <person name="Kusuma A.B."/>
            <person name="Putra K.E."/>
            <person name="Nafisah S."/>
            <person name="Loh J."/>
            <person name="Nouioui I."/>
            <person name="Goodfellow M."/>
        </authorList>
    </citation>
    <scope>NUCLEOTIDE SEQUENCE</scope>
    <source>
        <strain evidence="8">MGRD01-02</strain>
    </source>
</reference>
<feature type="domain" description="RNA polymerase sigma-70 region 2" evidence="6">
    <location>
        <begin position="39"/>
        <end position="108"/>
    </location>
</feature>
<evidence type="ECO:0000256" key="2">
    <source>
        <dbReference type="ARBA" id="ARBA00023082"/>
    </source>
</evidence>
<dbReference type="CDD" id="cd06171">
    <property type="entry name" value="Sigma70_r4"/>
    <property type="match status" value="1"/>
</dbReference>
<dbReference type="Pfam" id="PF04539">
    <property type="entry name" value="Sigma70_r3"/>
    <property type="match status" value="1"/>
</dbReference>
<dbReference type="NCBIfam" id="TIGR02937">
    <property type="entry name" value="sigma70-ECF"/>
    <property type="match status" value="1"/>
</dbReference>
<dbReference type="SUPFAM" id="SSF88659">
    <property type="entry name" value="Sigma3 and sigma4 domains of RNA polymerase sigma factors"/>
    <property type="match status" value="2"/>
</dbReference>
<evidence type="ECO:0000313" key="8">
    <source>
        <dbReference type="EMBL" id="MBR7826766.1"/>
    </source>
</evidence>
<comment type="caution">
    <text evidence="8">The sequence shown here is derived from an EMBL/GenBank/DDBJ whole genome shotgun (WGS) entry which is preliminary data.</text>
</comment>
<dbReference type="GO" id="GO:0006352">
    <property type="term" value="P:DNA-templated transcription initiation"/>
    <property type="evidence" value="ECO:0007669"/>
    <property type="project" value="InterPro"/>
</dbReference>
<accession>A0A941IKJ2</accession>
<name>A0A941IKJ2_9ACTN</name>
<keyword evidence="1" id="KW-0805">Transcription regulation</keyword>
<feature type="domain" description="RNA polymerase sigma-70 region 3" evidence="5">
    <location>
        <begin position="118"/>
        <end position="188"/>
    </location>
</feature>
<dbReference type="NCBIfam" id="TIGR02980">
    <property type="entry name" value="SigBFG"/>
    <property type="match status" value="1"/>
</dbReference>
<dbReference type="Pfam" id="PF04542">
    <property type="entry name" value="Sigma70_r2"/>
    <property type="match status" value="1"/>
</dbReference>
<evidence type="ECO:0000259" key="7">
    <source>
        <dbReference type="Pfam" id="PF04545"/>
    </source>
</evidence>
<dbReference type="InterPro" id="IPR007630">
    <property type="entry name" value="RNA_pol_sigma70_r4"/>
</dbReference>
<proteinExistence type="predicted"/>
<dbReference type="Gene3D" id="1.20.140.160">
    <property type="match status" value="1"/>
</dbReference>
<dbReference type="InterPro" id="IPR013324">
    <property type="entry name" value="RNA_pol_sigma_r3/r4-like"/>
</dbReference>
<dbReference type="PANTHER" id="PTHR30385:SF4">
    <property type="entry name" value="RNA POLYMERASE SIGMA-E FACTOR"/>
    <property type="match status" value="1"/>
</dbReference>
<keyword evidence="3" id="KW-0238">DNA-binding</keyword>
<evidence type="ECO:0000313" key="9">
    <source>
        <dbReference type="Proteomes" id="UP000676325"/>
    </source>
</evidence>
<dbReference type="Gene3D" id="1.20.120.1810">
    <property type="match status" value="1"/>
</dbReference>
<dbReference type="InterPro" id="IPR007627">
    <property type="entry name" value="RNA_pol_sigma70_r2"/>
</dbReference>
<keyword evidence="2" id="KW-0731">Sigma factor</keyword>
<dbReference type="EMBL" id="JAGSOH010000022">
    <property type="protein sequence ID" value="MBR7826766.1"/>
    <property type="molecule type" value="Genomic_DNA"/>
</dbReference>
<keyword evidence="4" id="KW-0804">Transcription</keyword>
<dbReference type="Pfam" id="PF04545">
    <property type="entry name" value="Sigma70_r4"/>
    <property type="match status" value="1"/>
</dbReference>
<dbReference type="Proteomes" id="UP000676325">
    <property type="component" value="Unassembled WGS sequence"/>
</dbReference>
<dbReference type="InterPro" id="IPR000943">
    <property type="entry name" value="RNA_pol_sigma70"/>
</dbReference>
<dbReference type="GO" id="GO:0016987">
    <property type="term" value="F:sigma factor activity"/>
    <property type="evidence" value="ECO:0007669"/>
    <property type="project" value="UniProtKB-KW"/>
</dbReference>
<evidence type="ECO:0000256" key="4">
    <source>
        <dbReference type="ARBA" id="ARBA00023163"/>
    </source>
</evidence>
<dbReference type="AlphaFoldDB" id="A0A941IKJ2"/>
<evidence type="ECO:0000256" key="1">
    <source>
        <dbReference type="ARBA" id="ARBA00023015"/>
    </source>
</evidence>
<evidence type="ECO:0000256" key="3">
    <source>
        <dbReference type="ARBA" id="ARBA00023125"/>
    </source>
</evidence>
<dbReference type="InterPro" id="IPR007624">
    <property type="entry name" value="RNA_pol_sigma70_r3"/>
</dbReference>
<sequence length="258" mass="28976">MKTDTIARDEQRAATMKVLRHLATLSPEDPDRDRLRAEIVEDHMPYARHLAHRYVRGGASEEDFEQVAYLGLIKAVDNFDPSYGTGFLGYATPMIVGEIKRYFRDTTWSVHVPRRLQELTGALRKAVEEMVSELGREPTVLELAERLEATEEEIVEAIDASEAYTTASLDHPVGEEADGALLGELLGDQDPAFDLMIDRQVLKNLVAGLGERDKRILLMRYFRGMTQTEIGAELGVSQMQVSRLLTRILRDLRSGFGG</sequence>
<evidence type="ECO:0000259" key="6">
    <source>
        <dbReference type="Pfam" id="PF04542"/>
    </source>
</evidence>
<gene>
    <name evidence="8" type="ORF">KDK95_10670</name>
</gene>
<feature type="domain" description="RNA polymerase sigma-70 region 4" evidence="7">
    <location>
        <begin position="207"/>
        <end position="253"/>
    </location>
</feature>
<protein>
    <submittedName>
        <fullName evidence="8">SigB/SigF/SigG family RNA polymerase sigma factor</fullName>
    </submittedName>
</protein>
<organism evidence="8 9">
    <name type="scientific">Actinospica acidithermotolerans</name>
    <dbReference type="NCBI Taxonomy" id="2828514"/>
    <lineage>
        <taxon>Bacteria</taxon>
        <taxon>Bacillati</taxon>
        <taxon>Actinomycetota</taxon>
        <taxon>Actinomycetes</taxon>
        <taxon>Catenulisporales</taxon>
        <taxon>Actinospicaceae</taxon>
        <taxon>Actinospica</taxon>
    </lineage>
</organism>
<dbReference type="GO" id="GO:0003677">
    <property type="term" value="F:DNA binding"/>
    <property type="evidence" value="ECO:0007669"/>
    <property type="project" value="UniProtKB-KW"/>
</dbReference>
<dbReference type="InterPro" id="IPR014284">
    <property type="entry name" value="RNA_pol_sigma-70_dom"/>
</dbReference>
<dbReference type="InterPro" id="IPR014322">
    <property type="entry name" value="RNA_pol_sigma-B/F/G"/>
</dbReference>